<accession>A0A1V5MHZ9</accession>
<dbReference type="AlphaFoldDB" id="A0A1V5MHZ9"/>
<reference evidence="12 13" key="1">
    <citation type="submission" date="2017-02" db="EMBL/GenBank/DDBJ databases">
        <title>Delving into the versatile metabolic prowess of the omnipresent phylum Bacteroidetes.</title>
        <authorList>
            <person name="Nobu M.K."/>
            <person name="Mei R."/>
            <person name="Narihiro T."/>
            <person name="Kuroda K."/>
            <person name="Liu W.-T."/>
        </authorList>
    </citation>
    <scope>NUCLEOTIDE SEQUENCE [LARGE SCALE GENOMIC DNA]</scope>
    <source>
        <strain evidence="12">ADurb.Bin417</strain>
    </source>
</reference>
<dbReference type="PANTHER" id="PTHR30349:SF81">
    <property type="entry name" value="TYROSINE RECOMBINASE XERC"/>
    <property type="match status" value="1"/>
</dbReference>
<dbReference type="GO" id="GO:0007059">
    <property type="term" value="P:chromosome segregation"/>
    <property type="evidence" value="ECO:0007669"/>
    <property type="project" value="UniProtKB-UniRule"/>
</dbReference>
<dbReference type="Pfam" id="PF00589">
    <property type="entry name" value="Phage_integrase"/>
    <property type="match status" value="1"/>
</dbReference>
<keyword evidence="5 9" id="KW-0229">DNA integration</keyword>
<dbReference type="GO" id="GO:0003677">
    <property type="term" value="F:DNA binding"/>
    <property type="evidence" value="ECO:0007669"/>
    <property type="project" value="UniProtKB-UniRule"/>
</dbReference>
<feature type="domain" description="Tyr recombinase" evidence="10">
    <location>
        <begin position="108"/>
        <end position="287"/>
    </location>
</feature>
<comment type="caution">
    <text evidence="12">The sequence shown here is derived from an EMBL/GenBank/DDBJ whole genome shotgun (WGS) entry which is preliminary data.</text>
</comment>
<dbReference type="PROSITE" id="PS51898">
    <property type="entry name" value="TYR_RECOMBINASE"/>
    <property type="match status" value="1"/>
</dbReference>
<dbReference type="InterPro" id="IPR011010">
    <property type="entry name" value="DNA_brk_join_enz"/>
</dbReference>
<dbReference type="HAMAP" id="MF_01808">
    <property type="entry name" value="Recomb_XerC_XerD"/>
    <property type="match status" value="1"/>
</dbReference>
<name>A0A1V5MHZ9_UNCT6</name>
<dbReference type="CDD" id="cd00798">
    <property type="entry name" value="INT_XerDC_C"/>
    <property type="match status" value="1"/>
</dbReference>
<evidence type="ECO:0000256" key="7">
    <source>
        <dbReference type="ARBA" id="ARBA00023172"/>
    </source>
</evidence>
<keyword evidence="7 9" id="KW-0233">DNA recombination</keyword>
<dbReference type="GO" id="GO:0051301">
    <property type="term" value="P:cell division"/>
    <property type="evidence" value="ECO:0007669"/>
    <property type="project" value="UniProtKB-KW"/>
</dbReference>
<dbReference type="Proteomes" id="UP000485484">
    <property type="component" value="Unassembled WGS sequence"/>
</dbReference>
<evidence type="ECO:0000313" key="12">
    <source>
        <dbReference type="EMBL" id="OPZ92853.1"/>
    </source>
</evidence>
<feature type="active site" description="O-(3'-phospho-DNA)-tyrosine intermediate" evidence="9">
    <location>
        <position position="274"/>
    </location>
</feature>
<evidence type="ECO:0000313" key="13">
    <source>
        <dbReference type="Proteomes" id="UP000485484"/>
    </source>
</evidence>
<proteinExistence type="inferred from homology"/>
<evidence type="ECO:0000256" key="2">
    <source>
        <dbReference type="ARBA" id="ARBA00022490"/>
    </source>
</evidence>
<organism evidence="12 13">
    <name type="scientific">candidate division TA06 bacterium ADurb.Bin417</name>
    <dbReference type="NCBI Taxonomy" id="1852828"/>
    <lineage>
        <taxon>Bacteria</taxon>
        <taxon>Bacteria division TA06</taxon>
    </lineage>
</organism>
<dbReference type="InterPro" id="IPR002104">
    <property type="entry name" value="Integrase_catalytic"/>
</dbReference>
<dbReference type="InterPro" id="IPR013762">
    <property type="entry name" value="Integrase-like_cat_sf"/>
</dbReference>
<sequence length="293" mass="32669">MAETGLPDQESFFGYLTLERGLSRNTILAYRRDLKRFDVFLSGRGLTLESITYPQFTSFLMECRRTLAAASLARLMAAISTYLKFLLQEGVLKAHPLPDLESPRLEKNLPGVLSPAEVERLLAAPKPGRPGLKDRAILELLYATGMRVSELTGLKREDLDLAEQLVRVRGKGGRERLIPFGAPAAAALRSYLETVSGSASAEVPLFRNRQGRALSRVAVWKLLRRSALSAGITAKVYPHILRHSFATHLLTAGASIRLVQELLGHQSLATTQIYTHLDRSRLKEVHRRFHPRP</sequence>
<dbReference type="InterPro" id="IPR004107">
    <property type="entry name" value="Integrase_SAM-like_N"/>
</dbReference>
<dbReference type="GO" id="GO:0009037">
    <property type="term" value="F:tyrosine-based site-specific recombinase activity"/>
    <property type="evidence" value="ECO:0007669"/>
    <property type="project" value="UniProtKB-UniRule"/>
</dbReference>
<dbReference type="InterPro" id="IPR050090">
    <property type="entry name" value="Tyrosine_recombinase_XerCD"/>
</dbReference>
<feature type="active site" evidence="9">
    <location>
        <position position="147"/>
    </location>
</feature>
<keyword evidence="3 9" id="KW-0132">Cell division</keyword>
<evidence type="ECO:0000256" key="1">
    <source>
        <dbReference type="ARBA" id="ARBA00004496"/>
    </source>
</evidence>
<keyword evidence="8 9" id="KW-0131">Cell cycle</keyword>
<feature type="active site" evidence="9">
    <location>
        <position position="171"/>
    </location>
</feature>
<evidence type="ECO:0000259" key="10">
    <source>
        <dbReference type="PROSITE" id="PS51898"/>
    </source>
</evidence>
<keyword evidence="2 9" id="KW-0963">Cytoplasm</keyword>
<dbReference type="NCBIfam" id="NF001399">
    <property type="entry name" value="PRK00283.1"/>
    <property type="match status" value="1"/>
</dbReference>
<feature type="domain" description="Core-binding (CB)" evidence="11">
    <location>
        <begin position="3"/>
        <end position="87"/>
    </location>
</feature>
<comment type="subunit">
    <text evidence="9">Forms a cyclic heterotetrameric complex composed of two molecules of XerC and two molecules of XerD.</text>
</comment>
<protein>
    <recommendedName>
        <fullName evidence="9">Tyrosine recombinase XerC</fullName>
    </recommendedName>
</protein>
<dbReference type="Pfam" id="PF02899">
    <property type="entry name" value="Phage_int_SAM_1"/>
    <property type="match status" value="1"/>
</dbReference>
<comment type="similarity">
    <text evidence="9">Belongs to the 'phage' integrase family. XerC subfamily.</text>
</comment>
<dbReference type="InterPro" id="IPR044068">
    <property type="entry name" value="CB"/>
</dbReference>
<dbReference type="Gene3D" id="1.10.443.10">
    <property type="entry name" value="Intergrase catalytic core"/>
    <property type="match status" value="1"/>
</dbReference>
<dbReference type="GO" id="GO:0005737">
    <property type="term" value="C:cytoplasm"/>
    <property type="evidence" value="ECO:0007669"/>
    <property type="project" value="UniProtKB-SubCell"/>
</dbReference>
<evidence type="ECO:0000256" key="3">
    <source>
        <dbReference type="ARBA" id="ARBA00022618"/>
    </source>
</evidence>
<evidence type="ECO:0000256" key="4">
    <source>
        <dbReference type="ARBA" id="ARBA00022829"/>
    </source>
</evidence>
<dbReference type="SUPFAM" id="SSF56349">
    <property type="entry name" value="DNA breaking-rejoining enzymes"/>
    <property type="match status" value="1"/>
</dbReference>
<dbReference type="InterPro" id="IPR023009">
    <property type="entry name" value="Tyrosine_recombinase_XerC/XerD"/>
</dbReference>
<evidence type="ECO:0000256" key="6">
    <source>
        <dbReference type="ARBA" id="ARBA00023125"/>
    </source>
</evidence>
<dbReference type="PROSITE" id="PS51900">
    <property type="entry name" value="CB"/>
    <property type="match status" value="1"/>
</dbReference>
<dbReference type="InterPro" id="IPR010998">
    <property type="entry name" value="Integrase_recombinase_N"/>
</dbReference>
<keyword evidence="4 9" id="KW-0159">Chromosome partition</keyword>
<feature type="active site" evidence="9">
    <location>
        <position position="265"/>
    </location>
</feature>
<comment type="function">
    <text evidence="9">Site-specific tyrosine recombinase, which acts by catalyzing the cutting and rejoining of the recombining DNA molecules. The XerC-XerD complex is essential to convert dimers of the bacterial chromosome into monomers to permit their segregation at cell division. It also contributes to the segregational stability of plasmids.</text>
</comment>
<evidence type="ECO:0000256" key="8">
    <source>
        <dbReference type="ARBA" id="ARBA00023306"/>
    </source>
</evidence>
<evidence type="ECO:0000256" key="9">
    <source>
        <dbReference type="HAMAP-Rule" id="MF_01808"/>
    </source>
</evidence>
<evidence type="ECO:0000259" key="11">
    <source>
        <dbReference type="PROSITE" id="PS51900"/>
    </source>
</evidence>
<feature type="active site" evidence="9">
    <location>
        <position position="242"/>
    </location>
</feature>
<dbReference type="GO" id="GO:0006313">
    <property type="term" value="P:DNA transposition"/>
    <property type="evidence" value="ECO:0007669"/>
    <property type="project" value="UniProtKB-UniRule"/>
</dbReference>
<feature type="active site" evidence="9">
    <location>
        <position position="239"/>
    </location>
</feature>
<comment type="subcellular location">
    <subcellularLocation>
        <location evidence="1 9">Cytoplasm</location>
    </subcellularLocation>
</comment>
<dbReference type="NCBIfam" id="NF040815">
    <property type="entry name" value="recomb_XerA_Arch"/>
    <property type="match status" value="1"/>
</dbReference>
<dbReference type="Gene3D" id="1.10.150.130">
    <property type="match status" value="1"/>
</dbReference>
<dbReference type="EMBL" id="MWAK01000063">
    <property type="protein sequence ID" value="OPZ92853.1"/>
    <property type="molecule type" value="Genomic_DNA"/>
</dbReference>
<dbReference type="PANTHER" id="PTHR30349">
    <property type="entry name" value="PHAGE INTEGRASE-RELATED"/>
    <property type="match status" value="1"/>
</dbReference>
<gene>
    <name evidence="12" type="primary">xerD</name>
    <name evidence="9" type="synonym">xerC</name>
    <name evidence="12" type="ORF">BWY73_00607</name>
</gene>
<evidence type="ECO:0000256" key="5">
    <source>
        <dbReference type="ARBA" id="ARBA00022908"/>
    </source>
</evidence>
<keyword evidence="6 9" id="KW-0238">DNA-binding</keyword>